<dbReference type="EMBL" id="GBXM01091717">
    <property type="protein sequence ID" value="JAH16860.1"/>
    <property type="molecule type" value="Transcribed_RNA"/>
</dbReference>
<organism evidence="1">
    <name type="scientific">Anguilla anguilla</name>
    <name type="common">European freshwater eel</name>
    <name type="synonym">Muraena anguilla</name>
    <dbReference type="NCBI Taxonomy" id="7936"/>
    <lineage>
        <taxon>Eukaryota</taxon>
        <taxon>Metazoa</taxon>
        <taxon>Chordata</taxon>
        <taxon>Craniata</taxon>
        <taxon>Vertebrata</taxon>
        <taxon>Euteleostomi</taxon>
        <taxon>Actinopterygii</taxon>
        <taxon>Neopterygii</taxon>
        <taxon>Teleostei</taxon>
        <taxon>Anguilliformes</taxon>
        <taxon>Anguillidae</taxon>
        <taxon>Anguilla</taxon>
    </lineage>
</organism>
<reference evidence="1" key="1">
    <citation type="submission" date="2014-11" db="EMBL/GenBank/DDBJ databases">
        <authorList>
            <person name="Amaro Gonzalez C."/>
        </authorList>
    </citation>
    <scope>NUCLEOTIDE SEQUENCE</scope>
</reference>
<reference evidence="1" key="2">
    <citation type="journal article" date="2015" name="Fish Shellfish Immunol.">
        <title>Early steps in the European eel (Anguilla anguilla)-Vibrio vulnificus interaction in the gills: Role of the RtxA13 toxin.</title>
        <authorList>
            <person name="Callol A."/>
            <person name="Pajuelo D."/>
            <person name="Ebbesson L."/>
            <person name="Teles M."/>
            <person name="MacKenzie S."/>
            <person name="Amaro C."/>
        </authorList>
    </citation>
    <scope>NUCLEOTIDE SEQUENCE</scope>
</reference>
<dbReference type="AlphaFoldDB" id="A0A0E9QKJ6"/>
<sequence length="22" mass="2743">MYYQQAKIIQGKMCKFNNFSHY</sequence>
<name>A0A0E9QKJ6_ANGAN</name>
<accession>A0A0E9QKJ6</accession>
<protein>
    <submittedName>
        <fullName evidence="1">Uncharacterized protein</fullName>
    </submittedName>
</protein>
<evidence type="ECO:0000313" key="1">
    <source>
        <dbReference type="EMBL" id="JAH16860.1"/>
    </source>
</evidence>
<proteinExistence type="predicted"/>